<comment type="subcellular location">
    <subcellularLocation>
        <location evidence="2">Cell membrane</location>
        <topology evidence="2">Multi-pass membrane protein</topology>
    </subcellularLocation>
</comment>
<evidence type="ECO:0000256" key="3">
    <source>
        <dbReference type="ARBA" id="ARBA00012438"/>
    </source>
</evidence>
<dbReference type="InterPro" id="IPR004358">
    <property type="entry name" value="Sig_transdc_His_kin-like_C"/>
</dbReference>
<dbReference type="InterPro" id="IPR005467">
    <property type="entry name" value="His_kinase_dom"/>
</dbReference>
<dbReference type="InterPro" id="IPR003594">
    <property type="entry name" value="HATPase_dom"/>
</dbReference>
<keyword evidence="9 17" id="KW-0418">Kinase</keyword>
<dbReference type="SMART" id="SM00387">
    <property type="entry name" value="HATPase_c"/>
    <property type="match status" value="1"/>
</dbReference>
<dbReference type="PANTHER" id="PTHR45453:SF2">
    <property type="entry name" value="HISTIDINE KINASE"/>
    <property type="match status" value="1"/>
</dbReference>
<feature type="transmembrane region" description="Helical" evidence="15">
    <location>
        <begin position="12"/>
        <end position="32"/>
    </location>
</feature>
<dbReference type="GO" id="GO:0005886">
    <property type="term" value="C:plasma membrane"/>
    <property type="evidence" value="ECO:0007669"/>
    <property type="project" value="UniProtKB-SubCell"/>
</dbReference>
<evidence type="ECO:0000256" key="2">
    <source>
        <dbReference type="ARBA" id="ARBA00004651"/>
    </source>
</evidence>
<dbReference type="InterPro" id="IPR050351">
    <property type="entry name" value="BphY/WalK/GraS-like"/>
</dbReference>
<evidence type="ECO:0000256" key="5">
    <source>
        <dbReference type="ARBA" id="ARBA00022553"/>
    </source>
</evidence>
<gene>
    <name evidence="17" type="ORF">HZI73_02950</name>
</gene>
<evidence type="ECO:0000256" key="1">
    <source>
        <dbReference type="ARBA" id="ARBA00000085"/>
    </source>
</evidence>
<keyword evidence="5" id="KW-0597">Phosphoprotein</keyword>
<dbReference type="GO" id="GO:0016036">
    <property type="term" value="P:cellular response to phosphate starvation"/>
    <property type="evidence" value="ECO:0007669"/>
    <property type="project" value="TreeGrafter"/>
</dbReference>
<dbReference type="SUPFAM" id="SSF47384">
    <property type="entry name" value="Homodimeric domain of signal transducing histidine kinase"/>
    <property type="match status" value="1"/>
</dbReference>
<keyword evidence="12" id="KW-0902">Two-component regulatory system</keyword>
<keyword evidence="18" id="KW-1185">Reference proteome</keyword>
<accession>A0A8J8MGN1</accession>
<evidence type="ECO:0000256" key="8">
    <source>
        <dbReference type="ARBA" id="ARBA00022741"/>
    </source>
</evidence>
<sequence length="459" mass="52222">MFKKAQWQLTIVYTLVLIGILIISNVMLYLVLVNYNSSEMAKDVERITSKIQSSEWVLETEESKEYHNEEDEDEEEDERSGNLNVDDLTEAYEIRLDDDLELFIPEILNSFSYYFIYDEDDVLVRYKSSNDLLLDSMNEISEDIKVGDEPIAIDMTKQNAYHYIAAKYPIIINGQVVGTYTVIENVSIAFDTLDNLRAIMYAVIIIGSVISLGIGYGLAGLSMRPIKQAYKTKQRFVGDASHELRTPISVIMLSMEAIKNYFAPSDEGANEIIDDVIDEARNMKKLVGKLLFLARNDSGSVVFRKDHIYMNKLVQKNVKKYRLIGQEKGITFEEDYSSHRSIIGDEKLIDSVISTLCDNAIKYNKPDGKVYVTVNEIMVRRKHYVEVTVKDTGIGIDEDDISKVFERFHRQDTSRNKKIEGYGLGLSIAKVIVESHNGEIDVESELGIGTTFGVRLPLK</sequence>
<protein>
    <recommendedName>
        <fullName evidence="3">histidine kinase</fullName>
        <ecNumber evidence="3">2.7.13.3</ecNumber>
    </recommendedName>
</protein>
<dbReference type="FunFam" id="3.30.565.10:FF:000023">
    <property type="entry name" value="PAS domain-containing sensor histidine kinase"/>
    <property type="match status" value="1"/>
</dbReference>
<keyword evidence="7 15" id="KW-0812">Transmembrane</keyword>
<dbReference type="SMART" id="SM00388">
    <property type="entry name" value="HisKA"/>
    <property type="match status" value="1"/>
</dbReference>
<feature type="domain" description="Histidine kinase" evidence="16">
    <location>
        <begin position="239"/>
        <end position="459"/>
    </location>
</feature>
<evidence type="ECO:0000256" key="13">
    <source>
        <dbReference type="ARBA" id="ARBA00023136"/>
    </source>
</evidence>
<evidence type="ECO:0000313" key="17">
    <source>
        <dbReference type="EMBL" id="QUI21305.1"/>
    </source>
</evidence>
<dbReference type="Proteomes" id="UP000683246">
    <property type="component" value="Chromosome"/>
</dbReference>
<evidence type="ECO:0000259" key="16">
    <source>
        <dbReference type="PROSITE" id="PS50109"/>
    </source>
</evidence>
<dbReference type="Pfam" id="PF00512">
    <property type="entry name" value="HisKA"/>
    <property type="match status" value="1"/>
</dbReference>
<dbReference type="AlphaFoldDB" id="A0A8J8MGN1"/>
<evidence type="ECO:0000256" key="6">
    <source>
        <dbReference type="ARBA" id="ARBA00022679"/>
    </source>
</evidence>
<evidence type="ECO:0000256" key="4">
    <source>
        <dbReference type="ARBA" id="ARBA00022475"/>
    </source>
</evidence>
<proteinExistence type="predicted"/>
<dbReference type="SUPFAM" id="SSF55874">
    <property type="entry name" value="ATPase domain of HSP90 chaperone/DNA topoisomerase II/histidine kinase"/>
    <property type="match status" value="1"/>
</dbReference>
<evidence type="ECO:0000256" key="9">
    <source>
        <dbReference type="ARBA" id="ARBA00022777"/>
    </source>
</evidence>
<comment type="catalytic activity">
    <reaction evidence="1">
        <text>ATP + protein L-histidine = ADP + protein N-phospho-L-histidine.</text>
        <dbReference type="EC" id="2.7.13.3"/>
    </reaction>
</comment>
<evidence type="ECO:0000313" key="18">
    <source>
        <dbReference type="Proteomes" id="UP000683246"/>
    </source>
</evidence>
<dbReference type="Gene3D" id="1.10.287.130">
    <property type="match status" value="1"/>
</dbReference>
<reference evidence="17" key="1">
    <citation type="submission" date="2020-07" db="EMBL/GenBank/DDBJ databases">
        <title>Vallitalea pronyensis genome.</title>
        <authorList>
            <person name="Postec A."/>
        </authorList>
    </citation>
    <scope>NUCLEOTIDE SEQUENCE</scope>
    <source>
        <strain evidence="17">FatNI3</strain>
    </source>
</reference>
<evidence type="ECO:0000256" key="12">
    <source>
        <dbReference type="ARBA" id="ARBA00023012"/>
    </source>
</evidence>
<feature type="transmembrane region" description="Helical" evidence="15">
    <location>
        <begin position="198"/>
        <end position="221"/>
    </location>
</feature>
<organism evidence="17 18">
    <name type="scientific">Vallitalea pronyensis</name>
    <dbReference type="NCBI Taxonomy" id="1348613"/>
    <lineage>
        <taxon>Bacteria</taxon>
        <taxon>Bacillati</taxon>
        <taxon>Bacillota</taxon>
        <taxon>Clostridia</taxon>
        <taxon>Lachnospirales</taxon>
        <taxon>Vallitaleaceae</taxon>
        <taxon>Vallitalea</taxon>
    </lineage>
</organism>
<keyword evidence="10" id="KW-0067">ATP-binding</keyword>
<dbReference type="CDD" id="cd00082">
    <property type="entry name" value="HisKA"/>
    <property type="match status" value="1"/>
</dbReference>
<evidence type="ECO:0000256" key="10">
    <source>
        <dbReference type="ARBA" id="ARBA00022840"/>
    </source>
</evidence>
<evidence type="ECO:0000256" key="14">
    <source>
        <dbReference type="SAM" id="MobiDB-lite"/>
    </source>
</evidence>
<dbReference type="PRINTS" id="PR00344">
    <property type="entry name" value="BCTRLSENSOR"/>
</dbReference>
<dbReference type="GO" id="GO:0000155">
    <property type="term" value="F:phosphorelay sensor kinase activity"/>
    <property type="evidence" value="ECO:0007669"/>
    <property type="project" value="InterPro"/>
</dbReference>
<evidence type="ECO:0000256" key="15">
    <source>
        <dbReference type="SAM" id="Phobius"/>
    </source>
</evidence>
<dbReference type="PANTHER" id="PTHR45453">
    <property type="entry name" value="PHOSPHATE REGULON SENSOR PROTEIN PHOR"/>
    <property type="match status" value="1"/>
</dbReference>
<dbReference type="RefSeq" id="WP_212696771.1">
    <property type="nucleotide sequence ID" value="NZ_CP058649.1"/>
</dbReference>
<dbReference type="KEGG" id="vpy:HZI73_02950"/>
<dbReference type="Gene3D" id="3.30.565.10">
    <property type="entry name" value="Histidine kinase-like ATPase, C-terminal domain"/>
    <property type="match status" value="1"/>
</dbReference>
<evidence type="ECO:0000256" key="11">
    <source>
        <dbReference type="ARBA" id="ARBA00022989"/>
    </source>
</evidence>
<evidence type="ECO:0000256" key="7">
    <source>
        <dbReference type="ARBA" id="ARBA00022692"/>
    </source>
</evidence>
<keyword evidence="8" id="KW-0547">Nucleotide-binding</keyword>
<dbReference type="Pfam" id="PF02518">
    <property type="entry name" value="HATPase_c"/>
    <property type="match status" value="1"/>
</dbReference>
<feature type="region of interest" description="Disordered" evidence="14">
    <location>
        <begin position="58"/>
        <end position="83"/>
    </location>
</feature>
<keyword evidence="6" id="KW-0808">Transferase</keyword>
<dbReference type="PROSITE" id="PS50109">
    <property type="entry name" value="HIS_KIN"/>
    <property type="match status" value="1"/>
</dbReference>
<dbReference type="InterPro" id="IPR036097">
    <property type="entry name" value="HisK_dim/P_sf"/>
</dbReference>
<dbReference type="EC" id="2.7.13.3" evidence="3"/>
<keyword evidence="13 15" id="KW-0472">Membrane</keyword>
<dbReference type="GO" id="GO:0004721">
    <property type="term" value="F:phosphoprotein phosphatase activity"/>
    <property type="evidence" value="ECO:0007669"/>
    <property type="project" value="TreeGrafter"/>
</dbReference>
<feature type="compositionally biased region" description="Acidic residues" evidence="14">
    <location>
        <begin position="68"/>
        <end position="78"/>
    </location>
</feature>
<keyword evidence="4" id="KW-1003">Cell membrane</keyword>
<dbReference type="EMBL" id="CP058649">
    <property type="protein sequence ID" value="QUI21305.1"/>
    <property type="molecule type" value="Genomic_DNA"/>
</dbReference>
<dbReference type="InterPro" id="IPR036890">
    <property type="entry name" value="HATPase_C_sf"/>
</dbReference>
<dbReference type="GO" id="GO:0005524">
    <property type="term" value="F:ATP binding"/>
    <property type="evidence" value="ECO:0007669"/>
    <property type="project" value="UniProtKB-KW"/>
</dbReference>
<name>A0A8J8MGN1_9FIRM</name>
<dbReference type="InterPro" id="IPR003661">
    <property type="entry name" value="HisK_dim/P_dom"/>
</dbReference>
<keyword evidence="11 15" id="KW-1133">Transmembrane helix</keyword>